<dbReference type="EMBL" id="RXFT01000017">
    <property type="protein sequence ID" value="RUR71068.1"/>
    <property type="molecule type" value="Genomic_DNA"/>
</dbReference>
<protein>
    <submittedName>
        <fullName evidence="1">Uncharacterized protein</fullName>
    </submittedName>
</protein>
<evidence type="ECO:0000313" key="1">
    <source>
        <dbReference type="EMBL" id="RUR71068.1"/>
    </source>
</evidence>
<dbReference type="AlphaFoldDB" id="A0A433MTA6"/>
<sequence>MSGSGGGGGGGGGAADWDISCDTLVIETQLTSPNAAVIAGIQVNDVLPVESRQMNGMTVVVVVHNGQVAGGLAAPQLQRLRECMNAGTDYEAKVLSKSNGQVRVSVRPVSL</sequence>
<accession>A0A433MTA6</accession>
<comment type="caution">
    <text evidence="1">The sequence shown here is derived from an EMBL/GenBank/DDBJ whole genome shotgun (WGS) entry which is preliminary data.</text>
</comment>
<name>A0A433MTA6_9BURK</name>
<gene>
    <name evidence="1" type="ORF">EJP67_28840</name>
</gene>
<dbReference type="OrthoDB" id="9182447at2"/>
<reference evidence="1 2" key="1">
    <citation type="submission" date="2018-12" db="EMBL/GenBank/DDBJ databases">
        <title>The genome sequences of Variovorax guangxiensis DSM 27352.</title>
        <authorList>
            <person name="Gao J."/>
            <person name="Sun J."/>
        </authorList>
    </citation>
    <scope>NUCLEOTIDE SEQUENCE [LARGE SCALE GENOMIC DNA]</scope>
    <source>
        <strain evidence="1 2">DSM 27352</strain>
    </source>
</reference>
<proteinExistence type="predicted"/>
<organism evidence="1 2">
    <name type="scientific">Variovorax guangxiensis</name>
    <dbReference type="NCBI Taxonomy" id="1775474"/>
    <lineage>
        <taxon>Bacteria</taxon>
        <taxon>Pseudomonadati</taxon>
        <taxon>Pseudomonadota</taxon>
        <taxon>Betaproteobacteria</taxon>
        <taxon>Burkholderiales</taxon>
        <taxon>Comamonadaceae</taxon>
        <taxon>Variovorax</taxon>
    </lineage>
</organism>
<evidence type="ECO:0000313" key="2">
    <source>
        <dbReference type="Proteomes" id="UP000281118"/>
    </source>
</evidence>
<dbReference type="Proteomes" id="UP000281118">
    <property type="component" value="Unassembled WGS sequence"/>
</dbReference>
<dbReference type="RefSeq" id="WP_126025151.1">
    <property type="nucleotide sequence ID" value="NZ_RXFT01000017.1"/>
</dbReference>